<dbReference type="InterPro" id="IPR009003">
    <property type="entry name" value="Peptidase_S1_PA"/>
</dbReference>
<dbReference type="PANTHER" id="PTHR15462:SF8">
    <property type="entry name" value="SERINE PROTEASE"/>
    <property type="match status" value="1"/>
</dbReference>
<dbReference type="InterPro" id="IPR043504">
    <property type="entry name" value="Peptidase_S1_PA_chymotrypsin"/>
</dbReference>
<dbReference type="EMBL" id="BSDZ01000023">
    <property type="protein sequence ID" value="GLI65234.1"/>
    <property type="molecule type" value="Genomic_DNA"/>
</dbReference>
<protein>
    <recommendedName>
        <fullName evidence="5">Peptidase S1 domain-containing protein</fullName>
    </recommendedName>
</protein>
<comment type="caution">
    <text evidence="3">The sequence shown here is derived from an EMBL/GenBank/DDBJ whole genome shotgun (WGS) entry which is preliminary data.</text>
</comment>
<keyword evidence="1 2" id="KW-0732">Signal</keyword>
<evidence type="ECO:0000313" key="3">
    <source>
        <dbReference type="EMBL" id="GLI65234.1"/>
    </source>
</evidence>
<proteinExistence type="predicted"/>
<organism evidence="3 4">
    <name type="scientific">Volvox africanus</name>
    <dbReference type="NCBI Taxonomy" id="51714"/>
    <lineage>
        <taxon>Eukaryota</taxon>
        <taxon>Viridiplantae</taxon>
        <taxon>Chlorophyta</taxon>
        <taxon>core chlorophytes</taxon>
        <taxon>Chlorophyceae</taxon>
        <taxon>CS clade</taxon>
        <taxon>Chlamydomonadales</taxon>
        <taxon>Volvocaceae</taxon>
        <taxon>Volvox</taxon>
    </lineage>
</organism>
<evidence type="ECO:0008006" key="5">
    <source>
        <dbReference type="Google" id="ProtNLM"/>
    </source>
</evidence>
<dbReference type="PANTHER" id="PTHR15462">
    <property type="entry name" value="SERINE PROTEASE"/>
    <property type="match status" value="1"/>
</dbReference>
<reference evidence="3 4" key="1">
    <citation type="journal article" date="2023" name="IScience">
        <title>Expanded male sex-determining region conserved during the evolution of homothallism in the green alga Volvox.</title>
        <authorList>
            <person name="Yamamoto K."/>
            <person name="Matsuzaki R."/>
            <person name="Mahakham W."/>
            <person name="Heman W."/>
            <person name="Sekimoto H."/>
            <person name="Kawachi M."/>
            <person name="Minakuchi Y."/>
            <person name="Toyoda A."/>
            <person name="Nozaki H."/>
        </authorList>
    </citation>
    <scope>NUCLEOTIDE SEQUENCE [LARGE SCALE GENOMIC DNA]</scope>
    <source>
        <strain evidence="3 4">NIES-4468</strain>
    </source>
</reference>
<dbReference type="InterPro" id="IPR050966">
    <property type="entry name" value="Glutamyl_endopeptidase"/>
</dbReference>
<evidence type="ECO:0000256" key="2">
    <source>
        <dbReference type="SAM" id="SignalP"/>
    </source>
</evidence>
<feature type="chain" id="PRO_5047481884" description="Peptidase S1 domain-containing protein" evidence="2">
    <location>
        <begin position="31"/>
        <end position="628"/>
    </location>
</feature>
<name>A0ABQ5S624_9CHLO</name>
<evidence type="ECO:0000313" key="4">
    <source>
        <dbReference type="Proteomes" id="UP001165090"/>
    </source>
</evidence>
<keyword evidence="4" id="KW-1185">Reference proteome</keyword>
<gene>
    <name evidence="3" type="ORF">VaNZ11_008719</name>
</gene>
<dbReference type="Proteomes" id="UP001165090">
    <property type="component" value="Unassembled WGS sequence"/>
</dbReference>
<sequence>MLAGDMMKLPGFWFLCTCCWLAGILVSIQASTSGGCSSCPLTYAPVVDADTGLPFYNECVAKCQLSPGANLVPAGSRRAAAADRSASASSQPDFLKLVPAPTAEASKDGGEVTSDTILRFTRQGYNYVGRTGLSAMLHDDKVTDKDTVTSGDANNTATAALSRTNEHLRNQDGATNGPTVTLRVIYPQGDLYMKVWNQSELKALVKKHTGPKSDSARLSLASIPAVEAADSDDNIPAPPMQAVSGIPSRQSARRLLRVKALGVDDRGEVPSPSYPYTAVSLLSTGCTGALVGPTGRLVLTAGQCLYKYNNDTKSPVSWYSNVTVAPSFHNRTVAPFGWIPAEGADVQVMWKSEGIWAANIGILRLAYHCNLPGSFSFGVRCGPLTQTLTTAGYPMDKPQFTMWMQSTVVTTDMCSGGEEKVFPFDAADGQVGSPFWNSENSVRFVLSRGSCCSNVGGAVAITPTYYFWMLDYTETNIVTTPVYNLVGGANRDQYIRCDAKSLRCLGTKTSSLSTSFYAYPVYSTSKYALRIPNTSLCLSLLQTNNISTPSVGLLKCNIDTFTFPPNSLWNFVTLDNIAVALTDSGFNLLWNGDTRQLTAVQNCALLSSPSQCKWYLEKIVSAAKKTVI</sequence>
<feature type="signal peptide" evidence="2">
    <location>
        <begin position="1"/>
        <end position="30"/>
    </location>
</feature>
<evidence type="ECO:0000256" key="1">
    <source>
        <dbReference type="ARBA" id="ARBA00022729"/>
    </source>
</evidence>
<accession>A0ABQ5S624</accession>
<dbReference type="SUPFAM" id="SSF50494">
    <property type="entry name" value="Trypsin-like serine proteases"/>
    <property type="match status" value="1"/>
</dbReference>
<dbReference type="Gene3D" id="2.40.10.10">
    <property type="entry name" value="Trypsin-like serine proteases"/>
    <property type="match status" value="2"/>
</dbReference>